<dbReference type="PANTHER" id="PTHR31635">
    <property type="entry name" value="REVERSE TRANSCRIPTASE DOMAIN-CONTAINING PROTEIN-RELATED"/>
    <property type="match status" value="1"/>
</dbReference>
<evidence type="ECO:0000313" key="1">
    <source>
        <dbReference type="EMBL" id="KAJ1193066.1"/>
    </source>
</evidence>
<organism evidence="1 2">
    <name type="scientific">Pleurodeles waltl</name>
    <name type="common">Iberian ribbed newt</name>
    <dbReference type="NCBI Taxonomy" id="8319"/>
    <lineage>
        <taxon>Eukaryota</taxon>
        <taxon>Metazoa</taxon>
        <taxon>Chordata</taxon>
        <taxon>Craniata</taxon>
        <taxon>Vertebrata</taxon>
        <taxon>Euteleostomi</taxon>
        <taxon>Amphibia</taxon>
        <taxon>Batrachia</taxon>
        <taxon>Caudata</taxon>
        <taxon>Salamandroidea</taxon>
        <taxon>Salamandridae</taxon>
        <taxon>Pleurodelinae</taxon>
        <taxon>Pleurodeles</taxon>
    </lineage>
</organism>
<protein>
    <submittedName>
        <fullName evidence="1">Uncharacterized protein</fullName>
    </submittedName>
</protein>
<keyword evidence="2" id="KW-1185">Reference proteome</keyword>
<gene>
    <name evidence="1" type="ORF">NDU88_002372</name>
</gene>
<dbReference type="EMBL" id="JANPWB010000004">
    <property type="protein sequence ID" value="KAJ1193066.1"/>
    <property type="molecule type" value="Genomic_DNA"/>
</dbReference>
<accession>A0AAV7UWU4</accession>
<proteinExistence type="predicted"/>
<dbReference type="AlphaFoldDB" id="A0AAV7UWU4"/>
<dbReference type="Proteomes" id="UP001066276">
    <property type="component" value="Chromosome 2_2"/>
</dbReference>
<comment type="caution">
    <text evidence="1">The sequence shown here is derived from an EMBL/GenBank/DDBJ whole genome shotgun (WGS) entry which is preliminary data.</text>
</comment>
<dbReference type="PANTHER" id="PTHR31635:SF196">
    <property type="entry name" value="REVERSE TRANSCRIPTASE DOMAIN-CONTAINING PROTEIN-RELATED"/>
    <property type="match status" value="1"/>
</dbReference>
<name>A0AAV7UWU4_PLEWA</name>
<reference evidence="1" key="1">
    <citation type="journal article" date="2022" name="bioRxiv">
        <title>Sequencing and chromosome-scale assembly of the giantPleurodeles waltlgenome.</title>
        <authorList>
            <person name="Brown T."/>
            <person name="Elewa A."/>
            <person name="Iarovenko S."/>
            <person name="Subramanian E."/>
            <person name="Araus A.J."/>
            <person name="Petzold A."/>
            <person name="Susuki M."/>
            <person name="Suzuki K.-i.T."/>
            <person name="Hayashi T."/>
            <person name="Toyoda A."/>
            <person name="Oliveira C."/>
            <person name="Osipova E."/>
            <person name="Leigh N.D."/>
            <person name="Simon A."/>
            <person name="Yun M.H."/>
        </authorList>
    </citation>
    <scope>NUCLEOTIDE SEQUENCE</scope>
    <source>
        <strain evidence="1">20211129_DDA</strain>
        <tissue evidence="1">Liver</tissue>
    </source>
</reference>
<sequence length="128" mass="14025">MASQSPRPKHARTPLAEMRLELAAASALALLGGMRPRGGASETARETLTPYLEMLTEAYELGRLPESQREAKIVVLHKKGCDPLDVRSYRLLSLLNSDCKLLGKVLANRLLPLMPILVHPDQSGCMHA</sequence>
<evidence type="ECO:0000313" key="2">
    <source>
        <dbReference type="Proteomes" id="UP001066276"/>
    </source>
</evidence>